<name>A0AAU7VK33_9FIRM</name>
<evidence type="ECO:0000256" key="2">
    <source>
        <dbReference type="ARBA" id="ARBA00022840"/>
    </source>
</evidence>
<dbReference type="Gene3D" id="3.40.50.300">
    <property type="entry name" value="P-loop containing nucleotide triphosphate hydrolases"/>
    <property type="match status" value="1"/>
</dbReference>
<organism evidence="4">
    <name type="scientific">Proteinivorax tanatarense</name>
    <dbReference type="NCBI Taxonomy" id="1260629"/>
    <lineage>
        <taxon>Bacteria</taxon>
        <taxon>Bacillati</taxon>
        <taxon>Bacillota</taxon>
        <taxon>Clostridia</taxon>
        <taxon>Eubacteriales</taxon>
        <taxon>Proteinivoracaceae</taxon>
        <taxon>Proteinivorax</taxon>
    </lineage>
</organism>
<dbReference type="SUPFAM" id="SSF52540">
    <property type="entry name" value="P-loop containing nucleoside triphosphate hydrolases"/>
    <property type="match status" value="1"/>
</dbReference>
<feature type="domain" description="ABC transporter" evidence="3">
    <location>
        <begin position="5"/>
        <end position="228"/>
    </location>
</feature>
<reference evidence="4" key="2">
    <citation type="submission" date="2024-06" db="EMBL/GenBank/DDBJ databases">
        <authorList>
            <person name="Petrova K.O."/>
            <person name="Toshchakov S.V."/>
            <person name="Boltjanskaja Y.V."/>
            <person name="Kevbrin V."/>
        </authorList>
    </citation>
    <scope>NUCLEOTIDE SEQUENCE</scope>
    <source>
        <strain evidence="4">Z-910T</strain>
    </source>
</reference>
<dbReference type="GO" id="GO:0016887">
    <property type="term" value="F:ATP hydrolysis activity"/>
    <property type="evidence" value="ECO:0007669"/>
    <property type="project" value="InterPro"/>
</dbReference>
<reference evidence="4" key="1">
    <citation type="journal article" date="2013" name="Extremophiles">
        <title>Proteinivorax tanatarense gen. nov., sp. nov., an anaerobic, haloalkaliphilic, proteolytic bacterium isolated from a decaying algal bloom, and proposal of Proteinivoraceae fam. nov.</title>
        <authorList>
            <person name="Kevbrin V."/>
            <person name="Boltyanskaya Y."/>
            <person name="Zhilina T."/>
            <person name="Kolganova T."/>
            <person name="Lavrentjeva E."/>
            <person name="Kuznetsov B."/>
        </authorList>
    </citation>
    <scope>NUCLEOTIDE SEQUENCE</scope>
    <source>
        <strain evidence="4">Z-910T</strain>
    </source>
</reference>
<dbReference type="EMBL" id="CP158367">
    <property type="protein sequence ID" value="XBX74391.1"/>
    <property type="molecule type" value="Genomic_DNA"/>
</dbReference>
<dbReference type="PROSITE" id="PS50893">
    <property type="entry name" value="ABC_TRANSPORTER_2"/>
    <property type="match status" value="1"/>
</dbReference>
<proteinExistence type="predicted"/>
<dbReference type="AlphaFoldDB" id="A0AAU7VK33"/>
<keyword evidence="1" id="KW-0547">Nucleotide-binding</keyword>
<dbReference type="Pfam" id="PF00005">
    <property type="entry name" value="ABC_tran"/>
    <property type="match status" value="1"/>
</dbReference>
<sequence length="290" mass="32915">MNFDVRFENVTLKYQNTEVLKDIYLTINYGKIYGLLGKNGAGKTTLLSLLASFLSPSTGSVTVGDKNVYENEKIIPYIYFGNNFYYKNELVADYFKFNNSFRPNFDLDYANDLASIFKLPLNKPIYDLSMGKISALNATVGLASGSPITIFDEAYIGMDFFTRDLFYQEILKEQKRCQRTFILSTHIVSEMEYLFDHVLILDNGRIVIDDDYNQVISMGAKVTGGYKQVDKFVNDKKKLSDKQLGGIKSVMILDNIEQLEGAKGPYKGLEISPVSLHELFSNLTREDQSL</sequence>
<evidence type="ECO:0000259" key="3">
    <source>
        <dbReference type="PROSITE" id="PS50893"/>
    </source>
</evidence>
<evidence type="ECO:0000313" key="4">
    <source>
        <dbReference type="EMBL" id="XBX74391.1"/>
    </source>
</evidence>
<dbReference type="InterPro" id="IPR003439">
    <property type="entry name" value="ABC_transporter-like_ATP-bd"/>
</dbReference>
<dbReference type="InterPro" id="IPR027417">
    <property type="entry name" value="P-loop_NTPase"/>
</dbReference>
<dbReference type="RefSeq" id="WP_350343145.1">
    <property type="nucleotide sequence ID" value="NZ_CP158367.1"/>
</dbReference>
<dbReference type="SMART" id="SM00382">
    <property type="entry name" value="AAA"/>
    <property type="match status" value="1"/>
</dbReference>
<gene>
    <name evidence="4" type="ORF">PRVXT_002426</name>
</gene>
<dbReference type="PANTHER" id="PTHR43158">
    <property type="entry name" value="SKFA PEPTIDE EXPORT ATP-BINDING PROTEIN SKFE"/>
    <property type="match status" value="1"/>
</dbReference>
<keyword evidence="2 4" id="KW-0067">ATP-binding</keyword>
<dbReference type="PANTHER" id="PTHR43158:SF5">
    <property type="entry name" value="ABC TRANSPORTER, ATP-BINDING PROTEIN"/>
    <property type="match status" value="1"/>
</dbReference>
<accession>A0AAU7VK33</accession>
<dbReference type="InterPro" id="IPR003593">
    <property type="entry name" value="AAA+_ATPase"/>
</dbReference>
<protein>
    <submittedName>
        <fullName evidence="4">ABC transporter ATP-binding protein</fullName>
    </submittedName>
</protein>
<evidence type="ECO:0000256" key="1">
    <source>
        <dbReference type="ARBA" id="ARBA00022741"/>
    </source>
</evidence>
<dbReference type="GO" id="GO:0005524">
    <property type="term" value="F:ATP binding"/>
    <property type="evidence" value="ECO:0007669"/>
    <property type="project" value="UniProtKB-KW"/>
</dbReference>